<comment type="caution">
    <text evidence="2">The sequence shown here is derived from an EMBL/GenBank/DDBJ whole genome shotgun (WGS) entry which is preliminary data.</text>
</comment>
<evidence type="ECO:0000313" key="2">
    <source>
        <dbReference type="EMBL" id="PWI65244.1"/>
    </source>
</evidence>
<dbReference type="Proteomes" id="UP000245956">
    <property type="component" value="Unassembled WGS sequence"/>
</dbReference>
<sequence>MSLPALRPCPGEPREPPPATILATPPPTSPCSPAPSGCSFRTPTPTPAQVHFEEILLAQEAAEDERLRARARQLWRESQGTSCPKDNETTQKLQHTKWPEMFRDRPLDIITASAR</sequence>
<evidence type="ECO:0000313" key="3">
    <source>
        <dbReference type="Proteomes" id="UP000245956"/>
    </source>
</evidence>
<evidence type="ECO:0000256" key="1">
    <source>
        <dbReference type="SAM" id="MobiDB-lite"/>
    </source>
</evidence>
<dbReference type="AlphaFoldDB" id="A0A2U3DSM7"/>
<name>A0A2U3DSM7_PURLI</name>
<proteinExistence type="predicted"/>
<gene>
    <name evidence="2" type="ORF">PCL_07294</name>
</gene>
<feature type="region of interest" description="Disordered" evidence="1">
    <location>
        <begin position="1"/>
        <end position="45"/>
    </location>
</feature>
<reference evidence="2 3" key="1">
    <citation type="journal article" date="2016" name="Front. Microbiol.">
        <title>Genome and transcriptome sequences reveal the specific parasitism of the nematophagous Purpureocillium lilacinum 36-1.</title>
        <authorList>
            <person name="Xie J."/>
            <person name="Li S."/>
            <person name="Mo C."/>
            <person name="Xiao X."/>
            <person name="Peng D."/>
            <person name="Wang G."/>
            <person name="Xiao Y."/>
        </authorList>
    </citation>
    <scope>NUCLEOTIDE SEQUENCE [LARGE SCALE GENOMIC DNA]</scope>
    <source>
        <strain evidence="2 3">36-1</strain>
    </source>
</reference>
<feature type="compositionally biased region" description="Pro residues" evidence="1">
    <location>
        <begin position="16"/>
        <end position="33"/>
    </location>
</feature>
<organism evidence="2 3">
    <name type="scientific">Purpureocillium lilacinum</name>
    <name type="common">Paecilomyces lilacinus</name>
    <dbReference type="NCBI Taxonomy" id="33203"/>
    <lineage>
        <taxon>Eukaryota</taxon>
        <taxon>Fungi</taxon>
        <taxon>Dikarya</taxon>
        <taxon>Ascomycota</taxon>
        <taxon>Pezizomycotina</taxon>
        <taxon>Sordariomycetes</taxon>
        <taxon>Hypocreomycetidae</taxon>
        <taxon>Hypocreales</taxon>
        <taxon>Ophiocordycipitaceae</taxon>
        <taxon>Purpureocillium</taxon>
    </lineage>
</organism>
<dbReference type="EMBL" id="LCWV01000036">
    <property type="protein sequence ID" value="PWI65244.1"/>
    <property type="molecule type" value="Genomic_DNA"/>
</dbReference>
<protein>
    <submittedName>
        <fullName evidence="2">Uncharacterized protein</fullName>
    </submittedName>
</protein>
<accession>A0A2U3DSM7</accession>